<dbReference type="EMBL" id="CAADRA010000058">
    <property type="protein sequence ID" value="VFT78133.1"/>
    <property type="molecule type" value="Genomic_DNA"/>
</dbReference>
<evidence type="ECO:0000313" key="5">
    <source>
        <dbReference type="EMBL" id="KAF0719615.1"/>
    </source>
</evidence>
<feature type="compositionally biased region" description="Low complexity" evidence="4">
    <location>
        <begin position="543"/>
        <end position="555"/>
    </location>
</feature>
<evidence type="ECO:0000313" key="7">
    <source>
        <dbReference type="Proteomes" id="UP000332933"/>
    </source>
</evidence>
<dbReference type="InterPro" id="IPR015943">
    <property type="entry name" value="WD40/YVTN_repeat-like_dom_sf"/>
</dbReference>
<dbReference type="OrthoDB" id="79478at2759"/>
<reference evidence="6 7" key="1">
    <citation type="submission" date="2019-03" db="EMBL/GenBank/DDBJ databases">
        <authorList>
            <person name="Gaulin E."/>
            <person name="Dumas B."/>
        </authorList>
    </citation>
    <scope>NUCLEOTIDE SEQUENCE [LARGE SCALE GENOMIC DNA]</scope>
    <source>
        <strain evidence="6">CBS 568.67</strain>
    </source>
</reference>
<dbReference type="AlphaFoldDB" id="A0A485K4W2"/>
<dbReference type="PROSITE" id="PS50082">
    <property type="entry name" value="WD_REPEATS_2"/>
    <property type="match status" value="4"/>
</dbReference>
<dbReference type="Gene3D" id="2.130.10.10">
    <property type="entry name" value="YVTN repeat-like/Quinoprotein amine dehydrogenase"/>
    <property type="match status" value="2"/>
</dbReference>
<dbReference type="PROSITE" id="PS50896">
    <property type="entry name" value="LISH"/>
    <property type="match status" value="1"/>
</dbReference>
<dbReference type="EMBL" id="VJMH01000058">
    <property type="protein sequence ID" value="KAF0719615.1"/>
    <property type="molecule type" value="Genomic_DNA"/>
</dbReference>
<dbReference type="Pfam" id="PF00400">
    <property type="entry name" value="WD40"/>
    <property type="match status" value="5"/>
</dbReference>
<dbReference type="PANTHER" id="PTHR19863">
    <property type="entry name" value="NEMITIN (NEURONAL ENRICHED MAP INTERACTING PROTEIN) HOMOLOG"/>
    <property type="match status" value="1"/>
</dbReference>
<keyword evidence="2" id="KW-0677">Repeat</keyword>
<dbReference type="CDD" id="cd00200">
    <property type="entry name" value="WD40"/>
    <property type="match status" value="1"/>
</dbReference>
<name>A0A485K4W2_9STRA</name>
<feature type="compositionally biased region" description="Pro residues" evidence="4">
    <location>
        <begin position="605"/>
        <end position="615"/>
    </location>
</feature>
<proteinExistence type="predicted"/>
<evidence type="ECO:0000256" key="2">
    <source>
        <dbReference type="ARBA" id="ARBA00022737"/>
    </source>
</evidence>
<gene>
    <name evidence="6" type="primary">Aste57867_909</name>
    <name evidence="5" type="ORF">As57867_000908</name>
    <name evidence="6" type="ORF">ASTE57867_909</name>
</gene>
<dbReference type="SMART" id="SM00667">
    <property type="entry name" value="LisH"/>
    <property type="match status" value="1"/>
</dbReference>
<dbReference type="InterPro" id="IPR040067">
    <property type="entry name" value="WDR47"/>
</dbReference>
<sequence length="984" mass="107293">MINICIPHEDILFLVVDYLRQTNLHQAALTLQVESGIDVTWLAGPNATVALVRQAIFDGKVHLAQEALAPLRETHADAFHQLWLGLQTHGFLESCVALEPPQSRQAWLRPLQGHLCDANYHALEAYVYVTSIHMHPVLAVWNVHAERMACFGHVVALLRDVPPESERFQTMPPKHLETLLGQAMTFQWQTSESMASTASPVWDCLKSAWSTVPTCDETLYLEPEVAQMSRGWHNLTTLSCLTTTITGSVEFDRPRHPTLNRMTRSIQLDSPQLVASPPRVQTQDTASQTTPFPSLVDSLCQTTTLTQTAQSVQTECQPQLVNGGVQTMPSPRSVDNHSQTKPLARLQDSQMQTLVTAMCHTTSQTAVAGASHREIQTSPDTTTAATSPMRQNEPDDGRNQVQKSSSSAVFVHRTSIKSSSSHWSVDGPENDGVDDDDDDVCNQSDEQDLILDPPDRPERNHSIGPRSQSPLDKAPLVATAMPATLTAPCNKDTLTTHNVNVARVVPPRIPSVAPVTAPPPPQSQRNDMIRLSQGLFQPLCQNPTPTTVVVSSTSTQHRATPGKGGDYNHAGGQFVQESPQPVAEPPPSPPKFIPLLSTSRTKTRPPCPQTPPSPNPAAMASLLSPPSRPSHVTPPGQLRPLEPMASQTQRNTLVGYSKLTKDALRHASVVAETREVQVVRALAFSHNGKYLVMGTNSRALRVLNVHDAVTKTSSSSSSSSSASARQLLPVVSERHKHHNGPIYSVAWHPKDTLVASGASDGTIHIIKPFQLDLAEPTRLLGHLGKVRSIQFCPTHGQQLCSVGVGDAVARVWDLTAPSKPTMTLNGHAGELSTIRYIGAGDNSCVTAAHDRSMRVWDLRGGSCEKLFLAKSPVQAVACHPFNEHVLVSGQSDGSCMVWDRRQGAAPLHTMRHHHDECRVVEWSPDGRWLLTASFDGTNCIVNDQWEPVSAFQEHTGMVLQGSWHPSTPAFATSGSDKLLKLWNI</sequence>
<dbReference type="InterPro" id="IPR036322">
    <property type="entry name" value="WD40_repeat_dom_sf"/>
</dbReference>
<feature type="compositionally biased region" description="Acidic residues" evidence="4">
    <location>
        <begin position="428"/>
        <end position="449"/>
    </location>
</feature>
<feature type="compositionally biased region" description="Low complexity" evidence="4">
    <location>
        <begin position="377"/>
        <end position="388"/>
    </location>
</feature>
<protein>
    <submittedName>
        <fullName evidence="6">Aste57867_909 protein</fullName>
    </submittedName>
</protein>
<dbReference type="PANTHER" id="PTHR19863:SF5">
    <property type="entry name" value="WD REPEAT-CONTAINING PROTEIN 47"/>
    <property type="match status" value="1"/>
</dbReference>
<feature type="repeat" description="WD" evidence="3">
    <location>
        <begin position="824"/>
        <end position="866"/>
    </location>
</feature>
<reference evidence="5" key="2">
    <citation type="submission" date="2019-06" db="EMBL/GenBank/DDBJ databases">
        <title>Genomics analysis of Aphanomyces spp. identifies a new class of oomycete effector associated with host adaptation.</title>
        <authorList>
            <person name="Gaulin E."/>
        </authorList>
    </citation>
    <scope>NUCLEOTIDE SEQUENCE</scope>
    <source>
        <strain evidence="5">CBS 578.67</strain>
    </source>
</reference>
<keyword evidence="1 3" id="KW-0853">WD repeat</keyword>
<evidence type="ECO:0000256" key="4">
    <source>
        <dbReference type="SAM" id="MobiDB-lite"/>
    </source>
</evidence>
<dbReference type="InterPro" id="IPR019775">
    <property type="entry name" value="WD40_repeat_CS"/>
</dbReference>
<dbReference type="SMART" id="SM00320">
    <property type="entry name" value="WD40"/>
    <property type="match status" value="7"/>
</dbReference>
<feature type="repeat" description="WD" evidence="3">
    <location>
        <begin position="779"/>
        <end position="822"/>
    </location>
</feature>
<accession>A0A485K4W2</accession>
<dbReference type="PROSITE" id="PS50294">
    <property type="entry name" value="WD_REPEATS_REGION"/>
    <property type="match status" value="2"/>
</dbReference>
<feature type="repeat" description="WD" evidence="3">
    <location>
        <begin position="951"/>
        <end position="984"/>
    </location>
</feature>
<organism evidence="6 7">
    <name type="scientific">Aphanomyces stellatus</name>
    <dbReference type="NCBI Taxonomy" id="120398"/>
    <lineage>
        <taxon>Eukaryota</taxon>
        <taxon>Sar</taxon>
        <taxon>Stramenopiles</taxon>
        <taxon>Oomycota</taxon>
        <taxon>Saprolegniomycetes</taxon>
        <taxon>Saprolegniales</taxon>
        <taxon>Verrucalvaceae</taxon>
        <taxon>Aphanomyces</taxon>
    </lineage>
</organism>
<dbReference type="Proteomes" id="UP000332933">
    <property type="component" value="Unassembled WGS sequence"/>
</dbReference>
<feature type="repeat" description="WD" evidence="3">
    <location>
        <begin position="735"/>
        <end position="765"/>
    </location>
</feature>
<keyword evidence="7" id="KW-1185">Reference proteome</keyword>
<dbReference type="InterPro" id="IPR006594">
    <property type="entry name" value="LisH"/>
</dbReference>
<evidence type="ECO:0000256" key="1">
    <source>
        <dbReference type="ARBA" id="ARBA00022574"/>
    </source>
</evidence>
<dbReference type="InterPro" id="IPR001680">
    <property type="entry name" value="WD40_rpt"/>
</dbReference>
<feature type="compositionally biased region" description="Polar residues" evidence="4">
    <location>
        <begin position="399"/>
        <end position="408"/>
    </location>
</feature>
<feature type="region of interest" description="Disordered" evidence="4">
    <location>
        <begin position="543"/>
        <end position="642"/>
    </location>
</feature>
<dbReference type="PROSITE" id="PS00678">
    <property type="entry name" value="WD_REPEATS_1"/>
    <property type="match status" value="1"/>
</dbReference>
<feature type="compositionally biased region" description="Pro residues" evidence="4">
    <location>
        <begin position="582"/>
        <end position="592"/>
    </location>
</feature>
<evidence type="ECO:0000256" key="3">
    <source>
        <dbReference type="PROSITE-ProRule" id="PRU00221"/>
    </source>
</evidence>
<dbReference type="SUPFAM" id="SSF50978">
    <property type="entry name" value="WD40 repeat-like"/>
    <property type="match status" value="1"/>
</dbReference>
<feature type="region of interest" description="Disordered" evidence="4">
    <location>
        <begin position="366"/>
        <end position="473"/>
    </location>
</feature>
<evidence type="ECO:0000313" key="6">
    <source>
        <dbReference type="EMBL" id="VFT78133.1"/>
    </source>
</evidence>